<evidence type="ECO:0000259" key="6">
    <source>
        <dbReference type="Pfam" id="PF14047"/>
    </source>
</evidence>
<keyword evidence="4" id="KW-0539">Nucleus</keyword>
<proteinExistence type="predicted"/>
<reference evidence="7" key="1">
    <citation type="submission" date="2009-12" db="EMBL/GenBank/DDBJ databases">
        <title>The Genome Sequence of Anolis carolinensis (Green Anole Lizard).</title>
        <authorList>
            <consortium name="The Genome Sequencing Platform"/>
            <person name="Di Palma F."/>
            <person name="Alfoldi J."/>
            <person name="Heiman D."/>
            <person name="Young S."/>
            <person name="Grabherr M."/>
            <person name="Johnson J."/>
            <person name="Lander E.S."/>
            <person name="Lindblad-Toh K."/>
        </authorList>
    </citation>
    <scope>NUCLEOTIDE SEQUENCE [LARGE SCALE GENOMIC DNA]</scope>
    <source>
        <strain evidence="7">JBL SC #1</strain>
    </source>
</reference>
<dbReference type="Proteomes" id="UP000001646">
    <property type="component" value="Unplaced"/>
</dbReference>
<accession>A0A803TLL8</accession>
<dbReference type="Pfam" id="PF14047">
    <property type="entry name" value="DCR"/>
    <property type="match status" value="1"/>
</dbReference>
<evidence type="ECO:0000256" key="3">
    <source>
        <dbReference type="ARBA" id="ARBA00023163"/>
    </source>
</evidence>
<dbReference type="Ensembl" id="ENSACAT00000041052.1">
    <property type="protein sequence ID" value="ENSACAP00000036108.1"/>
    <property type="gene ID" value="ENSACAG00000042170.1"/>
</dbReference>
<gene>
    <name evidence="7" type="primary">dppa4</name>
</gene>
<evidence type="ECO:0000256" key="5">
    <source>
        <dbReference type="SAM" id="MobiDB-lite"/>
    </source>
</evidence>
<dbReference type="GeneTree" id="ENSGT00990000214138"/>
<reference evidence="7" key="2">
    <citation type="submission" date="2025-08" db="UniProtKB">
        <authorList>
            <consortium name="Ensembl"/>
        </authorList>
    </citation>
    <scope>IDENTIFICATION</scope>
</reference>
<keyword evidence="8" id="KW-1185">Reference proteome</keyword>
<evidence type="ECO:0000256" key="2">
    <source>
        <dbReference type="ARBA" id="ARBA00023015"/>
    </source>
</evidence>
<dbReference type="InterPro" id="IPR025891">
    <property type="entry name" value="Dppa2/4_C_dom"/>
</dbReference>
<feature type="compositionally biased region" description="Basic and acidic residues" evidence="5">
    <location>
        <begin position="50"/>
        <end position="64"/>
    </location>
</feature>
<keyword evidence="2" id="KW-0805">Transcription regulation</keyword>
<protein>
    <recommendedName>
        <fullName evidence="6">Developmental pluripotency-associated protein 2/4 C-terminal domain-containing protein</fullName>
    </recommendedName>
</protein>
<name>A0A803TLL8_ANOCA</name>
<evidence type="ECO:0000256" key="1">
    <source>
        <dbReference type="ARBA" id="ARBA00004123"/>
    </source>
</evidence>
<evidence type="ECO:0000313" key="7">
    <source>
        <dbReference type="Ensembl" id="ENSACAP00000036108.1"/>
    </source>
</evidence>
<dbReference type="PANTHER" id="PTHR16073">
    <property type="entry name" value="DCR DOMAIN-CONTAINING PROTEIN"/>
    <property type="match status" value="1"/>
</dbReference>
<comment type="subcellular location">
    <subcellularLocation>
        <location evidence="1">Nucleus</location>
    </subcellularLocation>
</comment>
<feature type="domain" description="Developmental pluripotency-associated protein 2/4 C-terminal" evidence="6">
    <location>
        <begin position="95"/>
        <end position="157"/>
    </location>
</feature>
<evidence type="ECO:0000313" key="8">
    <source>
        <dbReference type="Proteomes" id="UP000001646"/>
    </source>
</evidence>
<feature type="region of interest" description="Disordered" evidence="5">
    <location>
        <begin position="50"/>
        <end position="70"/>
    </location>
</feature>
<keyword evidence="3" id="KW-0804">Transcription</keyword>
<dbReference type="GO" id="GO:0003682">
    <property type="term" value="F:chromatin binding"/>
    <property type="evidence" value="ECO:0007669"/>
    <property type="project" value="InterPro"/>
</dbReference>
<dbReference type="AlphaFoldDB" id="A0A803TLL8"/>
<organism evidence="7 8">
    <name type="scientific">Anolis carolinensis</name>
    <name type="common">Green anole</name>
    <name type="synonym">American chameleon</name>
    <dbReference type="NCBI Taxonomy" id="28377"/>
    <lineage>
        <taxon>Eukaryota</taxon>
        <taxon>Metazoa</taxon>
        <taxon>Chordata</taxon>
        <taxon>Craniata</taxon>
        <taxon>Vertebrata</taxon>
        <taxon>Euteleostomi</taxon>
        <taxon>Lepidosauria</taxon>
        <taxon>Squamata</taxon>
        <taxon>Bifurcata</taxon>
        <taxon>Unidentata</taxon>
        <taxon>Episquamata</taxon>
        <taxon>Toxicofera</taxon>
        <taxon>Iguania</taxon>
        <taxon>Dactyloidae</taxon>
        <taxon>Anolis</taxon>
    </lineage>
</organism>
<dbReference type="PANTHER" id="PTHR16073:SF9">
    <property type="entry name" value="DEVELOPMENTAL PLURIPOTENCY-ASSOCIATED PROTEIN 2_4 C-TERMINAL DOMAIN-CONTAINING PROTEIN"/>
    <property type="match status" value="1"/>
</dbReference>
<reference evidence="7" key="3">
    <citation type="submission" date="2025-09" db="UniProtKB">
        <authorList>
            <consortium name="Ensembl"/>
        </authorList>
    </citation>
    <scope>IDENTIFICATION</scope>
</reference>
<dbReference type="GO" id="GO:0005634">
    <property type="term" value="C:nucleus"/>
    <property type="evidence" value="ECO:0007669"/>
    <property type="project" value="UniProtKB-SubCell"/>
</dbReference>
<dbReference type="InterPro" id="IPR039590">
    <property type="entry name" value="Dppa2/4"/>
</dbReference>
<sequence>MVLHYLPQNWNRLQILNSSAFHFCPLPQNSELLERVKAFHKEPLCEIVNTKEENTKKDEEKDQKAQAPLPAPPVALNKEIKFEVFEKKTEVVHGWCVVHGMILYRPESSWFPLLLRGGMVYVQDGENHVPFHLPVTNISVPEGLSDNYICRECVLRNQEKLKKHPMNQQIQGKGKRVSLPKTALKNVIPRQDYTAQPSLDATNTSRDKRRTIEIRKLYQPQEDEAYAQRVDGLLSLMARGELGMDLALRPVQPLVVHSPAPFEK</sequence>
<evidence type="ECO:0000256" key="4">
    <source>
        <dbReference type="ARBA" id="ARBA00023242"/>
    </source>
</evidence>